<dbReference type="Pfam" id="PF01527">
    <property type="entry name" value="HTH_Tnp_1"/>
    <property type="match status" value="1"/>
</dbReference>
<dbReference type="GO" id="GO:0004803">
    <property type="term" value="F:transposase activity"/>
    <property type="evidence" value="ECO:0007669"/>
    <property type="project" value="InterPro"/>
</dbReference>
<dbReference type="RefSeq" id="WP_169485134.1">
    <property type="nucleotide sequence ID" value="NZ_JABBGJ010000008.1"/>
</dbReference>
<dbReference type="PANTHER" id="PTHR33795">
    <property type="entry name" value="INSERTION ELEMENT IS150 PROTEIN INSJ"/>
    <property type="match status" value="1"/>
</dbReference>
<evidence type="ECO:0000313" key="4">
    <source>
        <dbReference type="Proteomes" id="UP000544134"/>
    </source>
</evidence>
<dbReference type="Proteomes" id="UP000544134">
    <property type="component" value="Unassembled WGS sequence"/>
</dbReference>
<dbReference type="EMBL" id="JABBGJ010000078">
    <property type="protein sequence ID" value="NMM04261.1"/>
    <property type="molecule type" value="Genomic_DNA"/>
</dbReference>
<protein>
    <submittedName>
        <fullName evidence="1">Transposase</fullName>
    </submittedName>
</protein>
<comment type="caution">
    <text evidence="1">The sequence shown here is derived from an EMBL/GenBank/DDBJ whole genome shotgun (WGS) entry which is preliminary data.</text>
</comment>
<dbReference type="InterPro" id="IPR052057">
    <property type="entry name" value="IS150/IS1296_orfA-like"/>
</dbReference>
<reference evidence="1 4" key="1">
    <citation type="submission" date="2020-04" db="EMBL/GenBank/DDBJ databases">
        <title>Paraburkholderia sp. RP-4-7 isolated from soil.</title>
        <authorList>
            <person name="Dahal R.H."/>
        </authorList>
    </citation>
    <scope>NUCLEOTIDE SEQUENCE [LARGE SCALE GENOMIC DNA]</scope>
    <source>
        <strain evidence="1 4">RP-4-7</strain>
    </source>
</reference>
<accession>A0A848I6T5</accession>
<proteinExistence type="predicted"/>
<organism evidence="1 4">
    <name type="scientific">Paraburkholderia polaris</name>
    <dbReference type="NCBI Taxonomy" id="2728848"/>
    <lineage>
        <taxon>Bacteria</taxon>
        <taxon>Pseudomonadati</taxon>
        <taxon>Pseudomonadota</taxon>
        <taxon>Betaproteobacteria</taxon>
        <taxon>Burkholderiales</taxon>
        <taxon>Burkholderiaceae</taxon>
        <taxon>Paraburkholderia</taxon>
    </lineage>
</organism>
<evidence type="ECO:0000313" key="1">
    <source>
        <dbReference type="EMBL" id="NML98051.1"/>
    </source>
</evidence>
<evidence type="ECO:0000313" key="2">
    <source>
        <dbReference type="EMBL" id="NMM00609.1"/>
    </source>
</evidence>
<dbReference type="GO" id="GO:0003677">
    <property type="term" value="F:DNA binding"/>
    <property type="evidence" value="ECO:0007669"/>
    <property type="project" value="InterPro"/>
</dbReference>
<dbReference type="EMBL" id="JABBGJ010000008">
    <property type="protein sequence ID" value="NML98051.1"/>
    <property type="molecule type" value="Genomic_DNA"/>
</dbReference>
<dbReference type="SUPFAM" id="SSF46689">
    <property type="entry name" value="Homeodomain-like"/>
    <property type="match status" value="1"/>
</dbReference>
<dbReference type="GO" id="GO:0006313">
    <property type="term" value="P:DNA transposition"/>
    <property type="evidence" value="ECO:0007669"/>
    <property type="project" value="InterPro"/>
</dbReference>
<name>A0A848I6T5_9BURK</name>
<keyword evidence="4" id="KW-1185">Reference proteome</keyword>
<sequence>MSRYSARFKQSVVEDYLSGRGGGGREVARRHCIDHGTVRKWVAAWRLHGKDAFRKKYSHYDARFKLKVLRFMQTQALSCRQT</sequence>
<dbReference type="InterPro" id="IPR009057">
    <property type="entry name" value="Homeodomain-like_sf"/>
</dbReference>
<gene>
    <name evidence="1" type="ORF">HHL24_08820</name>
    <name evidence="2" type="ORF">HHL24_22050</name>
    <name evidence="3" type="ORF">HHL24_41220</name>
</gene>
<dbReference type="AlphaFoldDB" id="A0A848I6T5"/>
<evidence type="ECO:0000313" key="3">
    <source>
        <dbReference type="EMBL" id="NMM04261.1"/>
    </source>
</evidence>
<dbReference type="PANTHER" id="PTHR33795:SF1">
    <property type="entry name" value="INSERTION ELEMENT IS150 PROTEIN INSJ"/>
    <property type="match status" value="1"/>
</dbReference>
<dbReference type="InterPro" id="IPR002514">
    <property type="entry name" value="Transposase_8"/>
</dbReference>
<dbReference type="Gene3D" id="1.10.10.10">
    <property type="entry name" value="Winged helix-like DNA-binding domain superfamily/Winged helix DNA-binding domain"/>
    <property type="match status" value="1"/>
</dbReference>
<dbReference type="InterPro" id="IPR036388">
    <property type="entry name" value="WH-like_DNA-bd_sf"/>
</dbReference>
<feature type="non-terminal residue" evidence="1">
    <location>
        <position position="82"/>
    </location>
</feature>
<dbReference type="EMBL" id="JABBGJ010000023">
    <property type="protein sequence ID" value="NMM00609.1"/>
    <property type="molecule type" value="Genomic_DNA"/>
</dbReference>